<dbReference type="AlphaFoldDB" id="A0A142NPV6"/>
<evidence type="ECO:0000313" key="1">
    <source>
        <dbReference type="EMBL" id="AMT94856.1"/>
    </source>
</evidence>
<evidence type="ECO:0000313" key="2">
    <source>
        <dbReference type="Proteomes" id="UP000075950"/>
    </source>
</evidence>
<dbReference type="Pfam" id="PF11662">
    <property type="entry name" value="DUF3263"/>
    <property type="match status" value="1"/>
</dbReference>
<accession>A0A142NPV6</accession>
<reference evidence="2" key="1">
    <citation type="submission" date="2016-03" db="EMBL/GenBank/DDBJ databases">
        <authorList>
            <person name="Ploux O."/>
        </authorList>
    </citation>
    <scope>NUCLEOTIDE SEQUENCE [LARGE SCALE GENOMIC DNA]</scope>
    <source>
        <strain evidence="2">BS258</strain>
    </source>
</reference>
<sequence>MPPNDDTSEPSELEVAVLEFERRWWKYGGAKDHAIRERFDMSATSYFQILNSLLDNPAALASDPMLVKRLRRIRSTRQSERAQARVSR</sequence>
<proteinExistence type="predicted"/>
<gene>
    <name evidence="1" type="ORF">A2T55_14775</name>
</gene>
<protein>
    <recommendedName>
        <fullName evidence="3">DUF3263 domain-containing protein</fullName>
    </recommendedName>
</protein>
<dbReference type="Proteomes" id="UP000075950">
    <property type="component" value="Chromosome"/>
</dbReference>
<dbReference type="EMBL" id="CP014869">
    <property type="protein sequence ID" value="AMT94856.1"/>
    <property type="molecule type" value="Genomic_DNA"/>
</dbReference>
<name>A0A142NPV6_BRELN</name>
<evidence type="ECO:0008006" key="3">
    <source>
        <dbReference type="Google" id="ProtNLM"/>
    </source>
</evidence>
<dbReference type="KEGG" id="bly:A2T55_14775"/>
<organism evidence="1 2">
    <name type="scientific">Brevibacterium linens</name>
    <dbReference type="NCBI Taxonomy" id="1703"/>
    <lineage>
        <taxon>Bacteria</taxon>
        <taxon>Bacillati</taxon>
        <taxon>Actinomycetota</taxon>
        <taxon>Actinomycetes</taxon>
        <taxon>Micrococcales</taxon>
        <taxon>Brevibacteriaceae</taxon>
        <taxon>Brevibacterium</taxon>
    </lineage>
</organism>
<dbReference type="InterPro" id="IPR021678">
    <property type="entry name" value="DUF3263"/>
</dbReference>
<dbReference type="RefSeq" id="WP_062862401.1">
    <property type="nucleotide sequence ID" value="NZ_CP014869.1"/>
</dbReference>